<dbReference type="Gene3D" id="3.20.20.100">
    <property type="entry name" value="NADP-dependent oxidoreductase domain"/>
    <property type="match status" value="1"/>
</dbReference>
<dbReference type="InterPro" id="IPR036812">
    <property type="entry name" value="NAD(P)_OxRdtase_dom_sf"/>
</dbReference>
<dbReference type="NCBIfam" id="NF007695">
    <property type="entry name" value="PRK10376.1"/>
    <property type="match status" value="1"/>
</dbReference>
<dbReference type="PANTHER" id="PTHR43625:SF40">
    <property type="entry name" value="ALDO-KETO REDUCTASE YAKC [NADP(+)]"/>
    <property type="match status" value="1"/>
</dbReference>
<dbReference type="PANTHER" id="PTHR43625">
    <property type="entry name" value="AFLATOXIN B1 ALDEHYDE REDUCTASE"/>
    <property type="match status" value="1"/>
</dbReference>
<name>A0ABS5L8E4_9ACTN</name>
<protein>
    <submittedName>
        <fullName evidence="3">Aldo/keto reductase</fullName>
    </submittedName>
</protein>
<dbReference type="InterPro" id="IPR023210">
    <property type="entry name" value="NADP_OxRdtase_dom"/>
</dbReference>
<dbReference type="InterPro" id="IPR020471">
    <property type="entry name" value="AKR"/>
</dbReference>
<sequence>MQTLTPTNTPGLTLTRLGYGAMQLPGPGVWGPPADRPYALAIVRRAADAGVTHFDTSAAYGPDVANALLREALSPYPAGLTIATKVGVDRAPDGAFLAAASPDQLTAQVQQNLATLGVDQLPLVYLRVGGDGLLPPGPTPFADSYAALADLRAAGLISHLGLSGCTVAQLKAAEAIAPVVAVQNRFFLFDRSSADVLGECEQRGIAFVPYFPLAAGMELPHAAQRAALQAVADRHGASRAQVTIAWLLAHSPAILAIPGTKNPAHLEENLAAADLALDGAEVTALDGISVLID</sequence>
<evidence type="ECO:0000259" key="2">
    <source>
        <dbReference type="Pfam" id="PF00248"/>
    </source>
</evidence>
<evidence type="ECO:0000313" key="4">
    <source>
        <dbReference type="Proteomes" id="UP000730482"/>
    </source>
</evidence>
<dbReference type="InterPro" id="IPR050791">
    <property type="entry name" value="Aldo-Keto_reductase"/>
</dbReference>
<accession>A0ABS5L8E4</accession>
<keyword evidence="1" id="KW-0560">Oxidoreductase</keyword>
<gene>
    <name evidence="3" type="ORF">KGQ19_48020</name>
</gene>
<dbReference type="PRINTS" id="PR00069">
    <property type="entry name" value="ALDKETRDTASE"/>
</dbReference>
<keyword evidence="4" id="KW-1185">Reference proteome</keyword>
<evidence type="ECO:0000256" key="1">
    <source>
        <dbReference type="ARBA" id="ARBA00023002"/>
    </source>
</evidence>
<reference evidence="3 4" key="1">
    <citation type="submission" date="2020-02" db="EMBL/GenBank/DDBJ databases">
        <title>Acidophilic actinobacteria isolated from forest soil.</title>
        <authorList>
            <person name="Golinska P."/>
        </authorList>
    </citation>
    <scope>NUCLEOTIDE SEQUENCE [LARGE SCALE GENOMIC DNA]</scope>
    <source>
        <strain evidence="3 4">NL8</strain>
    </source>
</reference>
<organism evidence="3 4">
    <name type="scientific">Catenulispora pinistramenti</name>
    <dbReference type="NCBI Taxonomy" id="2705254"/>
    <lineage>
        <taxon>Bacteria</taxon>
        <taxon>Bacillati</taxon>
        <taxon>Actinomycetota</taxon>
        <taxon>Actinomycetes</taxon>
        <taxon>Catenulisporales</taxon>
        <taxon>Catenulisporaceae</taxon>
        <taxon>Catenulispora</taxon>
    </lineage>
</organism>
<comment type="caution">
    <text evidence="3">The sequence shown here is derived from an EMBL/GenBank/DDBJ whole genome shotgun (WGS) entry which is preliminary data.</text>
</comment>
<dbReference type="Proteomes" id="UP000730482">
    <property type="component" value="Unassembled WGS sequence"/>
</dbReference>
<proteinExistence type="predicted"/>
<dbReference type="Pfam" id="PF00248">
    <property type="entry name" value="Aldo_ket_red"/>
    <property type="match status" value="1"/>
</dbReference>
<dbReference type="RefSeq" id="WP_212022245.1">
    <property type="nucleotide sequence ID" value="NZ_JAAFYZ010000420.1"/>
</dbReference>
<dbReference type="EMBL" id="JAAFYZ010000420">
    <property type="protein sequence ID" value="MBS2554628.1"/>
    <property type="molecule type" value="Genomic_DNA"/>
</dbReference>
<dbReference type="SUPFAM" id="SSF51430">
    <property type="entry name" value="NAD(P)-linked oxidoreductase"/>
    <property type="match status" value="1"/>
</dbReference>
<evidence type="ECO:0000313" key="3">
    <source>
        <dbReference type="EMBL" id="MBS2554628.1"/>
    </source>
</evidence>
<dbReference type="CDD" id="cd19088">
    <property type="entry name" value="AKR_AKR13B1"/>
    <property type="match status" value="1"/>
</dbReference>
<feature type="domain" description="NADP-dependent oxidoreductase" evidence="2">
    <location>
        <begin position="16"/>
        <end position="288"/>
    </location>
</feature>